<name>A0AAN8JZ06_PATCE</name>
<evidence type="ECO:0000313" key="2">
    <source>
        <dbReference type="Proteomes" id="UP001347796"/>
    </source>
</evidence>
<keyword evidence="2" id="KW-1185">Reference proteome</keyword>
<gene>
    <name evidence="1" type="ORF">SNE40_004905</name>
</gene>
<comment type="caution">
    <text evidence="1">The sequence shown here is derived from an EMBL/GenBank/DDBJ whole genome shotgun (WGS) entry which is preliminary data.</text>
</comment>
<protein>
    <submittedName>
        <fullName evidence="1">Uncharacterized protein</fullName>
    </submittedName>
</protein>
<organism evidence="1 2">
    <name type="scientific">Patella caerulea</name>
    <name type="common">Rayed Mediterranean limpet</name>
    <dbReference type="NCBI Taxonomy" id="87958"/>
    <lineage>
        <taxon>Eukaryota</taxon>
        <taxon>Metazoa</taxon>
        <taxon>Spiralia</taxon>
        <taxon>Lophotrochozoa</taxon>
        <taxon>Mollusca</taxon>
        <taxon>Gastropoda</taxon>
        <taxon>Patellogastropoda</taxon>
        <taxon>Patelloidea</taxon>
        <taxon>Patellidae</taxon>
        <taxon>Patella</taxon>
    </lineage>
</organism>
<dbReference type="EMBL" id="JAZGQO010000003">
    <property type="protein sequence ID" value="KAK6188804.1"/>
    <property type="molecule type" value="Genomic_DNA"/>
</dbReference>
<evidence type="ECO:0000313" key="1">
    <source>
        <dbReference type="EMBL" id="KAK6188804.1"/>
    </source>
</evidence>
<dbReference type="Proteomes" id="UP001347796">
    <property type="component" value="Unassembled WGS sequence"/>
</dbReference>
<proteinExistence type="predicted"/>
<dbReference type="AlphaFoldDB" id="A0AAN8JZ06"/>
<sequence length="97" mass="11334">MNSARTNNICEGWNNKFYNLGQHRPSIWRVVKWFEKESATVQIVIGNPPVRKAKKKFVKMQTQLRNLCRDRVSGDKSISEFLHGILELTKIIDMLEC</sequence>
<accession>A0AAN8JZ06</accession>
<reference evidence="1 2" key="1">
    <citation type="submission" date="2024-01" db="EMBL/GenBank/DDBJ databases">
        <title>The genome of the rayed Mediterranean limpet Patella caerulea (Linnaeus, 1758).</title>
        <authorList>
            <person name="Anh-Thu Weber A."/>
            <person name="Halstead-Nussloch G."/>
        </authorList>
    </citation>
    <scope>NUCLEOTIDE SEQUENCE [LARGE SCALE GENOMIC DNA]</scope>
    <source>
        <strain evidence="1">AATW-2023a</strain>
        <tissue evidence="1">Whole specimen</tissue>
    </source>
</reference>